<evidence type="ECO:0000256" key="2">
    <source>
        <dbReference type="ARBA" id="ARBA00022448"/>
    </source>
</evidence>
<dbReference type="InterPro" id="IPR036259">
    <property type="entry name" value="MFS_trans_sf"/>
</dbReference>
<keyword evidence="9" id="KW-1185">Reference proteome</keyword>
<sequence>MYPLKITLWITGSNNGRPRGELGECQSISGLIFGDTKDVYVYYDCHVQEYDKDHDQQVEHVTSGVSVKSGDSANNKDAATVDVLQAQQIAAQWVDGTTEEKRLLRKLDWRILPCCWVLYLLGYLDRANVGNAKTGGMEVDFNLTSEQYSIIVLLFFVSYLVAEVPANMILTRVRPHVFLPGLGVIWGTFAALMGATQNWSQLAGIRFLLGVAEAGFAPGCAFYLSTWYRRYELATRYAFLYTSVPLAGAVSGLLAGVITDNMDGAGGIAGWRWLFILEGVASIIAAIVIFFCMPDYPSNSNRFLDDEETLLACNRLAVDGIDMAQSAGSEKLSHWTVFKMTVNDWRVWAQCLLFVLVTGSQTMQYFIPTLVKSFGWKGHEGQYHTIPAYMAALVYVVLSCWLADKYKTKWPFICALSAIGTILFIAVTTTGNRIAQYVLTIFAFGTIYGCSPLVKTWVSDVIPQPAAKRAVAIALINSIGNASSIYSSWLWPDKDAPRYIPGFATTTTWLGVLCVLSAVFAYFFKKYPVERMDHAEVMAAALRAQREAGEKGTKA</sequence>
<feature type="transmembrane region" description="Helical" evidence="6">
    <location>
        <begin position="503"/>
        <end position="524"/>
    </location>
</feature>
<dbReference type="PANTHER" id="PTHR43791:SF38">
    <property type="entry name" value="MAJOR FACILITATOR SUPERFAMILY (MFS) PROFILE DOMAIN-CONTAINING PROTEIN"/>
    <property type="match status" value="1"/>
</dbReference>
<dbReference type="FunFam" id="1.20.1250.20:FF:000394">
    <property type="entry name" value="MFS general substrate transporter"/>
    <property type="match status" value="1"/>
</dbReference>
<evidence type="ECO:0000256" key="3">
    <source>
        <dbReference type="ARBA" id="ARBA00022692"/>
    </source>
</evidence>
<dbReference type="Gene3D" id="1.20.1250.20">
    <property type="entry name" value="MFS general substrate transporter like domains"/>
    <property type="match status" value="2"/>
</dbReference>
<evidence type="ECO:0000259" key="7">
    <source>
        <dbReference type="PROSITE" id="PS50850"/>
    </source>
</evidence>
<dbReference type="SUPFAM" id="SSF103473">
    <property type="entry name" value="MFS general substrate transporter"/>
    <property type="match status" value="1"/>
</dbReference>
<feature type="transmembrane region" description="Helical" evidence="6">
    <location>
        <begin position="270"/>
        <end position="293"/>
    </location>
</feature>
<proteinExistence type="predicted"/>
<keyword evidence="5 6" id="KW-0472">Membrane</keyword>
<organism evidence="8 9">
    <name type="scientific">Lipomyces tetrasporus</name>
    <dbReference type="NCBI Taxonomy" id="54092"/>
    <lineage>
        <taxon>Eukaryota</taxon>
        <taxon>Fungi</taxon>
        <taxon>Dikarya</taxon>
        <taxon>Ascomycota</taxon>
        <taxon>Saccharomycotina</taxon>
        <taxon>Lipomycetes</taxon>
        <taxon>Lipomycetales</taxon>
        <taxon>Lipomycetaceae</taxon>
        <taxon>Lipomyces</taxon>
    </lineage>
</organism>
<evidence type="ECO:0000256" key="1">
    <source>
        <dbReference type="ARBA" id="ARBA00004141"/>
    </source>
</evidence>
<dbReference type="EMBL" id="JARPMG010000002">
    <property type="protein sequence ID" value="KAJ8103367.1"/>
    <property type="molecule type" value="Genomic_DNA"/>
</dbReference>
<protein>
    <submittedName>
        <fullName evidence="8">Major facilitator superfamily domain-containing protein</fullName>
    </submittedName>
</protein>
<evidence type="ECO:0000256" key="5">
    <source>
        <dbReference type="ARBA" id="ARBA00023136"/>
    </source>
</evidence>
<feature type="transmembrane region" description="Helical" evidence="6">
    <location>
        <begin position="347"/>
        <end position="366"/>
    </location>
</feature>
<dbReference type="GO" id="GO:0022857">
    <property type="term" value="F:transmembrane transporter activity"/>
    <property type="evidence" value="ECO:0007669"/>
    <property type="project" value="InterPro"/>
</dbReference>
<evidence type="ECO:0000256" key="6">
    <source>
        <dbReference type="SAM" id="Phobius"/>
    </source>
</evidence>
<gene>
    <name evidence="8" type="ORF">POJ06DRAFT_288408</name>
</gene>
<dbReference type="InterPro" id="IPR011701">
    <property type="entry name" value="MFS"/>
</dbReference>
<dbReference type="GO" id="GO:0016020">
    <property type="term" value="C:membrane"/>
    <property type="evidence" value="ECO:0007669"/>
    <property type="project" value="UniProtKB-SubCell"/>
</dbReference>
<feature type="transmembrane region" description="Helical" evidence="6">
    <location>
        <begin position="434"/>
        <end position="458"/>
    </location>
</feature>
<dbReference type="FunFam" id="1.20.1250.20:FF:000057">
    <property type="entry name" value="MFS general substrate transporter"/>
    <property type="match status" value="1"/>
</dbReference>
<dbReference type="GeneID" id="80885462"/>
<dbReference type="Proteomes" id="UP001217417">
    <property type="component" value="Unassembled WGS sequence"/>
</dbReference>
<feature type="transmembrane region" description="Helical" evidence="6">
    <location>
        <begin position="410"/>
        <end position="428"/>
    </location>
</feature>
<evidence type="ECO:0000313" key="9">
    <source>
        <dbReference type="Proteomes" id="UP001217417"/>
    </source>
</evidence>
<dbReference type="PANTHER" id="PTHR43791">
    <property type="entry name" value="PERMEASE-RELATED"/>
    <property type="match status" value="1"/>
</dbReference>
<accession>A0AAD7R0J0</accession>
<evidence type="ECO:0000313" key="8">
    <source>
        <dbReference type="EMBL" id="KAJ8103367.1"/>
    </source>
</evidence>
<feature type="transmembrane region" description="Helical" evidence="6">
    <location>
        <begin position="177"/>
        <end position="195"/>
    </location>
</feature>
<feature type="domain" description="Major facilitator superfamily (MFS) profile" evidence="7">
    <location>
        <begin position="111"/>
        <end position="529"/>
    </location>
</feature>
<dbReference type="PROSITE" id="PS50850">
    <property type="entry name" value="MFS"/>
    <property type="match status" value="1"/>
</dbReference>
<dbReference type="InterPro" id="IPR020846">
    <property type="entry name" value="MFS_dom"/>
</dbReference>
<dbReference type="Pfam" id="PF07690">
    <property type="entry name" value="MFS_1"/>
    <property type="match status" value="1"/>
</dbReference>
<feature type="transmembrane region" description="Helical" evidence="6">
    <location>
        <begin position="238"/>
        <end position="258"/>
    </location>
</feature>
<feature type="transmembrane region" description="Helical" evidence="6">
    <location>
        <begin position="386"/>
        <end position="403"/>
    </location>
</feature>
<dbReference type="AlphaFoldDB" id="A0AAD7R0J0"/>
<comment type="subcellular location">
    <subcellularLocation>
        <location evidence="1">Membrane</location>
        <topology evidence="1">Multi-pass membrane protein</topology>
    </subcellularLocation>
</comment>
<keyword evidence="2" id="KW-0813">Transport</keyword>
<feature type="transmembrane region" description="Helical" evidence="6">
    <location>
        <begin position="148"/>
        <end position="170"/>
    </location>
</feature>
<feature type="transmembrane region" description="Helical" evidence="6">
    <location>
        <begin position="207"/>
        <end position="226"/>
    </location>
</feature>
<keyword evidence="4 6" id="KW-1133">Transmembrane helix</keyword>
<reference evidence="8" key="1">
    <citation type="submission" date="2023-03" db="EMBL/GenBank/DDBJ databases">
        <title>Near-Complete genome sequence of Lipomyces tetrasporous NRRL Y-64009, an oleaginous yeast capable of growing on lignocellulosic hydrolysates.</title>
        <authorList>
            <consortium name="Lawrence Berkeley National Laboratory"/>
            <person name="Jagtap S.S."/>
            <person name="Liu J.-J."/>
            <person name="Walukiewicz H.E."/>
            <person name="Pangilinan J."/>
            <person name="Lipzen A."/>
            <person name="Ahrendt S."/>
            <person name="Koriabine M."/>
            <person name="Cobaugh K."/>
            <person name="Salamov A."/>
            <person name="Yoshinaga Y."/>
            <person name="Ng V."/>
            <person name="Daum C."/>
            <person name="Grigoriev I.V."/>
            <person name="Slininger P.J."/>
            <person name="Dien B.S."/>
            <person name="Jin Y.-S."/>
            <person name="Rao C.V."/>
        </authorList>
    </citation>
    <scope>NUCLEOTIDE SEQUENCE</scope>
    <source>
        <strain evidence="8">NRRL Y-64009</strain>
    </source>
</reference>
<feature type="transmembrane region" description="Helical" evidence="6">
    <location>
        <begin position="470"/>
        <end position="491"/>
    </location>
</feature>
<name>A0AAD7R0J0_9ASCO</name>
<comment type="caution">
    <text evidence="8">The sequence shown here is derived from an EMBL/GenBank/DDBJ whole genome shotgun (WGS) entry which is preliminary data.</text>
</comment>
<keyword evidence="3 6" id="KW-0812">Transmembrane</keyword>
<dbReference type="RefSeq" id="XP_056046817.1">
    <property type="nucleotide sequence ID" value="XM_056190296.1"/>
</dbReference>
<evidence type="ECO:0000256" key="4">
    <source>
        <dbReference type="ARBA" id="ARBA00022989"/>
    </source>
</evidence>